<dbReference type="Proteomes" id="UP001283361">
    <property type="component" value="Unassembled WGS sequence"/>
</dbReference>
<feature type="region of interest" description="Disordered" evidence="1">
    <location>
        <begin position="1"/>
        <end position="26"/>
    </location>
</feature>
<protein>
    <submittedName>
        <fullName evidence="2">Uncharacterized protein</fullName>
    </submittedName>
</protein>
<keyword evidence="3" id="KW-1185">Reference proteome</keyword>
<dbReference type="EMBL" id="JAWDGP010000802">
    <property type="protein sequence ID" value="KAK3797142.1"/>
    <property type="molecule type" value="Genomic_DNA"/>
</dbReference>
<feature type="compositionally biased region" description="Basic residues" evidence="1">
    <location>
        <begin position="76"/>
        <end position="86"/>
    </location>
</feature>
<dbReference type="AlphaFoldDB" id="A0AAE1B244"/>
<proteinExistence type="predicted"/>
<feature type="region of interest" description="Disordered" evidence="1">
    <location>
        <begin position="61"/>
        <end position="112"/>
    </location>
</feature>
<evidence type="ECO:0000256" key="1">
    <source>
        <dbReference type="SAM" id="MobiDB-lite"/>
    </source>
</evidence>
<sequence length="112" mass="12603">MDSRISNDFSYGELASGSRPAGRPTRRFKDVCNRDLKTCGIQQAELEVEVSNRTARRAKVKEGIKSAEEKRELKRKEKRASRHQRTRSFLTSHTTLPLTTPTATVNTAASPE</sequence>
<gene>
    <name evidence="2" type="ORF">RRG08_060486</name>
</gene>
<evidence type="ECO:0000313" key="2">
    <source>
        <dbReference type="EMBL" id="KAK3797142.1"/>
    </source>
</evidence>
<organism evidence="2 3">
    <name type="scientific">Elysia crispata</name>
    <name type="common">lettuce slug</name>
    <dbReference type="NCBI Taxonomy" id="231223"/>
    <lineage>
        <taxon>Eukaryota</taxon>
        <taxon>Metazoa</taxon>
        <taxon>Spiralia</taxon>
        <taxon>Lophotrochozoa</taxon>
        <taxon>Mollusca</taxon>
        <taxon>Gastropoda</taxon>
        <taxon>Heterobranchia</taxon>
        <taxon>Euthyneura</taxon>
        <taxon>Panpulmonata</taxon>
        <taxon>Sacoglossa</taxon>
        <taxon>Placobranchoidea</taxon>
        <taxon>Plakobranchidae</taxon>
        <taxon>Elysia</taxon>
    </lineage>
</organism>
<name>A0AAE1B244_9GAST</name>
<comment type="caution">
    <text evidence="2">The sequence shown here is derived from an EMBL/GenBank/DDBJ whole genome shotgun (WGS) entry which is preliminary data.</text>
</comment>
<evidence type="ECO:0000313" key="3">
    <source>
        <dbReference type="Proteomes" id="UP001283361"/>
    </source>
</evidence>
<accession>A0AAE1B244</accession>
<reference evidence="2" key="1">
    <citation type="journal article" date="2023" name="G3 (Bethesda)">
        <title>A reference genome for the long-term kleptoplast-retaining sea slug Elysia crispata morphotype clarki.</title>
        <authorList>
            <person name="Eastman K.E."/>
            <person name="Pendleton A.L."/>
            <person name="Shaikh M.A."/>
            <person name="Suttiyut T."/>
            <person name="Ogas R."/>
            <person name="Tomko P."/>
            <person name="Gavelis G."/>
            <person name="Widhalm J.R."/>
            <person name="Wisecaver J.H."/>
        </authorList>
    </citation>
    <scope>NUCLEOTIDE SEQUENCE</scope>
    <source>
        <strain evidence="2">ECLA1</strain>
    </source>
</reference>
<feature type="compositionally biased region" description="Low complexity" evidence="1">
    <location>
        <begin position="88"/>
        <end position="112"/>
    </location>
</feature>
<feature type="compositionally biased region" description="Basic and acidic residues" evidence="1">
    <location>
        <begin position="61"/>
        <end position="75"/>
    </location>
</feature>